<dbReference type="GO" id="GO:0015344">
    <property type="term" value="F:siderophore uptake transmembrane transporter activity"/>
    <property type="evidence" value="ECO:0007669"/>
    <property type="project" value="TreeGrafter"/>
</dbReference>
<dbReference type="InterPro" id="IPR037066">
    <property type="entry name" value="Plug_dom_sf"/>
</dbReference>
<evidence type="ECO:0000256" key="16">
    <source>
        <dbReference type="RuleBase" id="RU003357"/>
    </source>
</evidence>
<dbReference type="PANTHER" id="PTHR30069">
    <property type="entry name" value="TONB-DEPENDENT OUTER MEMBRANE RECEPTOR"/>
    <property type="match status" value="1"/>
</dbReference>
<comment type="similarity">
    <text evidence="2 14 16">Belongs to the TonB-dependent receptor family.</text>
</comment>
<dbReference type="InterPro" id="IPR010105">
    <property type="entry name" value="TonB_sidphr_rcpt"/>
</dbReference>
<evidence type="ECO:0000256" key="5">
    <source>
        <dbReference type="ARBA" id="ARBA00022496"/>
    </source>
</evidence>
<dbReference type="EMBL" id="CP001050">
    <property type="protein sequence ID" value="ACF31156.1"/>
    <property type="molecule type" value="Genomic_DNA"/>
</dbReference>
<dbReference type="Gene3D" id="2.40.170.20">
    <property type="entry name" value="TonB-dependent receptor, beta-barrel domain"/>
    <property type="match status" value="1"/>
</dbReference>
<dbReference type="InterPro" id="IPR039426">
    <property type="entry name" value="TonB-dep_rcpt-like"/>
</dbReference>
<feature type="domain" description="TonB-dependent receptor-like beta-barrel" evidence="17">
    <location>
        <begin position="346"/>
        <end position="755"/>
    </location>
</feature>
<dbReference type="KEGG" id="ngk:NGK_2557"/>
<organism evidence="19 20">
    <name type="scientific">Neisseria gonorrhoeae (strain NCCP11945)</name>
    <dbReference type="NCBI Taxonomy" id="521006"/>
    <lineage>
        <taxon>Bacteria</taxon>
        <taxon>Pseudomonadati</taxon>
        <taxon>Pseudomonadota</taxon>
        <taxon>Betaproteobacteria</taxon>
        <taxon>Neisseriales</taxon>
        <taxon>Neisseriaceae</taxon>
        <taxon>Neisseria</taxon>
    </lineage>
</organism>
<evidence type="ECO:0000256" key="2">
    <source>
        <dbReference type="ARBA" id="ARBA00009810"/>
    </source>
</evidence>
<evidence type="ECO:0000256" key="3">
    <source>
        <dbReference type="ARBA" id="ARBA00022448"/>
    </source>
</evidence>
<dbReference type="Pfam" id="PF07715">
    <property type="entry name" value="Plug"/>
    <property type="match status" value="1"/>
</dbReference>
<evidence type="ECO:0000256" key="9">
    <source>
        <dbReference type="ARBA" id="ARBA00023065"/>
    </source>
</evidence>
<dbReference type="GO" id="GO:0044718">
    <property type="term" value="P:siderophore transmembrane transport"/>
    <property type="evidence" value="ECO:0007669"/>
    <property type="project" value="TreeGrafter"/>
</dbReference>
<keyword evidence="7" id="KW-0732">Signal</keyword>
<evidence type="ECO:0000313" key="20">
    <source>
        <dbReference type="Proteomes" id="UP000002564"/>
    </source>
</evidence>
<name>B4RR99_NEIG2</name>
<keyword evidence="8" id="KW-0408">Iron</keyword>
<dbReference type="GO" id="GO:0009279">
    <property type="term" value="C:cell outer membrane"/>
    <property type="evidence" value="ECO:0007669"/>
    <property type="project" value="UniProtKB-SubCell"/>
</dbReference>
<evidence type="ECO:0000256" key="1">
    <source>
        <dbReference type="ARBA" id="ARBA00004571"/>
    </source>
</evidence>
<dbReference type="AlphaFoldDB" id="B4RR99"/>
<comment type="subcellular location">
    <subcellularLocation>
        <location evidence="1 14">Cell outer membrane</location>
        <topology evidence="1 14">Multi-pass membrane protein</topology>
    </subcellularLocation>
</comment>
<dbReference type="PROSITE" id="PS52016">
    <property type="entry name" value="TONB_DEPENDENT_REC_3"/>
    <property type="match status" value="1"/>
</dbReference>
<evidence type="ECO:0000313" key="19">
    <source>
        <dbReference type="EMBL" id="ACF31156.1"/>
    </source>
</evidence>
<dbReference type="Gene3D" id="2.170.130.10">
    <property type="entry name" value="TonB-dependent receptor, plug domain"/>
    <property type="match status" value="1"/>
</dbReference>
<dbReference type="SUPFAM" id="SSF56935">
    <property type="entry name" value="Porins"/>
    <property type="match status" value="1"/>
</dbReference>
<keyword evidence="10 16" id="KW-0798">TonB box</keyword>
<reference evidence="19 20" key="1">
    <citation type="journal article" date="2008" name="J. Bacteriol.">
        <title>Complete genome sequence of Neisseria gonorrhoeae NCCP11945.</title>
        <authorList>
            <person name="Chung G.T."/>
            <person name="Yoo J.S."/>
            <person name="Oh H.B."/>
            <person name="Lee Y.S."/>
            <person name="Cha S.H."/>
            <person name="Kim S.J."/>
            <person name="Yoo C.K."/>
        </authorList>
    </citation>
    <scope>NUCLEOTIDE SEQUENCE [LARGE SCALE GENOMIC DNA]</scope>
    <source>
        <strain evidence="19 20">NCCP11945</strain>
    </source>
</reference>
<evidence type="ECO:0000256" key="4">
    <source>
        <dbReference type="ARBA" id="ARBA00022452"/>
    </source>
</evidence>
<feature type="short sequence motif" description="TonB C-terminal box" evidence="15">
    <location>
        <begin position="769"/>
        <end position="786"/>
    </location>
</feature>
<evidence type="ECO:0000259" key="18">
    <source>
        <dbReference type="Pfam" id="PF07715"/>
    </source>
</evidence>
<dbReference type="NCBIfam" id="TIGR01783">
    <property type="entry name" value="TonB-siderophor"/>
    <property type="match status" value="1"/>
</dbReference>
<proteinExistence type="inferred from homology"/>
<dbReference type="Pfam" id="PF00593">
    <property type="entry name" value="TonB_dep_Rec_b-barrel"/>
    <property type="match status" value="1"/>
</dbReference>
<evidence type="ECO:0000256" key="6">
    <source>
        <dbReference type="ARBA" id="ARBA00022692"/>
    </source>
</evidence>
<dbReference type="PROSITE" id="PS01156">
    <property type="entry name" value="TONB_DEPENDENT_REC_2"/>
    <property type="match status" value="1"/>
</dbReference>
<dbReference type="PANTHER" id="PTHR30069:SF41">
    <property type="entry name" value="HEME_HEMOPEXIN UTILIZATION PROTEIN C"/>
    <property type="match status" value="1"/>
</dbReference>
<evidence type="ECO:0000256" key="8">
    <source>
        <dbReference type="ARBA" id="ARBA00023004"/>
    </source>
</evidence>
<keyword evidence="5" id="KW-0410">Iron transport</keyword>
<dbReference type="InterPro" id="IPR000531">
    <property type="entry name" value="Beta-barrel_TonB"/>
</dbReference>
<keyword evidence="4 14" id="KW-1134">Transmembrane beta strand</keyword>
<sequence length="786" mass="87491">MLIHYTFPTKPVNKKQRFANKNDNQLYTTPPPPANINKNNYYYFFLSCQTLTVWLNFPSYTQKDEQMNAPFFRLSLLSLTLAAGFAHAAENNANVALDTVTVKGDRQGSKIRTNIVTLQQKDESTATDMRELLKEEPSIDFGGGNGTSQFLTLRGMGQNSVDIKVDNAYSDSQILYHQGRFIVDPALVKVVSVQKGAGSASAGIGATNGAIIAKTVDAQDLLKGLDKNWGVRLNSGFAGNNGVSYGASVFGKEGNFDGLFSYNRNDEKDYEAGKGFRNVNGGKTVPYSALDKRSYLAKIGTTFGDGDHRIVLSHMKDQHRGIRTVREEFAVGGENSRITIKRQAPAYRETTQSNTNLAYTGKDLGFVEKLDANAYVLEKKRYSADDKDNGYAGNVKGPNHTRIATRGMNFNFDSRLAEQTLLKYGINYRHQEIKPQAFLNSEFSIPIKEKKNGQEVDKPMEQQKKDRADEAIVRSYRLTNPTKTDTGAYIEAIHEIDGFTLTGGLRYDRFKVKTHDGKTVSSSSLNPSFGVIWQPREHWSFSASHNYAGRSPRLYDALQTHGKRGIISIADGTKAERARNTEIGFNYNDGTFAANGSYFRQTIKDALANPQNRHDSVAVREAVNAGYIKNHGYELGASYRTGGLTAKVGVSRSKPRFYDTHPKKLLSANPEFGAQTGRTWTASLAYRFKNPNLEIGWRGRYVQKATGSILAAGQKDRDGKLENVVRQGFGVNDVFANWKPLGKDTLNVNLSVNNVFDKFYYPHSQRWTNTLPGVGRDVRLGVNYKF</sequence>
<keyword evidence="9" id="KW-0406">Ion transport</keyword>
<protein>
    <submittedName>
        <fullName evidence="19">FetA</fullName>
    </submittedName>
</protein>
<keyword evidence="6 14" id="KW-0812">Transmembrane</keyword>
<evidence type="ECO:0000256" key="10">
    <source>
        <dbReference type="ARBA" id="ARBA00023077"/>
    </source>
</evidence>
<dbReference type="HOGENOM" id="CLU_008287_19_4_4"/>
<evidence type="ECO:0000256" key="12">
    <source>
        <dbReference type="ARBA" id="ARBA00023170"/>
    </source>
</evidence>
<dbReference type="InterPro" id="IPR036942">
    <property type="entry name" value="Beta-barrel_TonB_sf"/>
</dbReference>
<evidence type="ECO:0000256" key="14">
    <source>
        <dbReference type="PROSITE-ProRule" id="PRU01360"/>
    </source>
</evidence>
<dbReference type="Proteomes" id="UP000002564">
    <property type="component" value="Chromosome"/>
</dbReference>
<evidence type="ECO:0000256" key="11">
    <source>
        <dbReference type="ARBA" id="ARBA00023136"/>
    </source>
</evidence>
<evidence type="ECO:0000256" key="7">
    <source>
        <dbReference type="ARBA" id="ARBA00022729"/>
    </source>
</evidence>
<dbReference type="InterPro" id="IPR012910">
    <property type="entry name" value="Plug_dom"/>
</dbReference>
<keyword evidence="11 14" id="KW-0472">Membrane</keyword>
<keyword evidence="13 14" id="KW-0998">Cell outer membrane</keyword>
<evidence type="ECO:0000256" key="15">
    <source>
        <dbReference type="PROSITE-ProRule" id="PRU10144"/>
    </source>
</evidence>
<dbReference type="InterPro" id="IPR010917">
    <property type="entry name" value="TonB_rcpt_CS"/>
</dbReference>
<keyword evidence="12" id="KW-0675">Receptor</keyword>
<gene>
    <name evidence="19" type="ordered locus">NGK_2557</name>
</gene>
<feature type="domain" description="TonB-dependent receptor plug" evidence="18">
    <location>
        <begin position="111"/>
        <end position="210"/>
    </location>
</feature>
<evidence type="ECO:0000256" key="13">
    <source>
        <dbReference type="ARBA" id="ARBA00023237"/>
    </source>
</evidence>
<keyword evidence="3 14" id="KW-0813">Transport</keyword>
<accession>B4RR99</accession>
<dbReference type="GO" id="GO:0038023">
    <property type="term" value="F:signaling receptor activity"/>
    <property type="evidence" value="ECO:0007669"/>
    <property type="project" value="InterPro"/>
</dbReference>
<evidence type="ECO:0000259" key="17">
    <source>
        <dbReference type="Pfam" id="PF00593"/>
    </source>
</evidence>